<keyword evidence="3" id="KW-1185">Reference proteome</keyword>
<evidence type="ECO:0000313" key="2">
    <source>
        <dbReference type="EMBL" id="MCI40691.1"/>
    </source>
</evidence>
<proteinExistence type="predicted"/>
<sequence>MRPQSEATSYRDFNKDHDATAKTPKNVMNHT</sequence>
<dbReference type="Proteomes" id="UP000265520">
    <property type="component" value="Unassembled WGS sequence"/>
</dbReference>
<feature type="non-terminal residue" evidence="2">
    <location>
        <position position="31"/>
    </location>
</feature>
<accession>A0A392RVM1</accession>
<dbReference type="EMBL" id="LXQA010282842">
    <property type="protein sequence ID" value="MCI40691.1"/>
    <property type="molecule type" value="Genomic_DNA"/>
</dbReference>
<reference evidence="2 3" key="1">
    <citation type="journal article" date="2018" name="Front. Plant Sci.">
        <title>Red Clover (Trifolium pratense) and Zigzag Clover (T. medium) - A Picture of Genomic Similarities and Differences.</title>
        <authorList>
            <person name="Dluhosova J."/>
            <person name="Istvanek J."/>
            <person name="Nedelnik J."/>
            <person name="Repkova J."/>
        </authorList>
    </citation>
    <scope>NUCLEOTIDE SEQUENCE [LARGE SCALE GENOMIC DNA]</scope>
    <source>
        <strain evidence="3">cv. 10/8</strain>
        <tissue evidence="2">Leaf</tissue>
    </source>
</reference>
<dbReference type="AlphaFoldDB" id="A0A392RVM1"/>
<evidence type="ECO:0000313" key="3">
    <source>
        <dbReference type="Proteomes" id="UP000265520"/>
    </source>
</evidence>
<organism evidence="2 3">
    <name type="scientific">Trifolium medium</name>
    <dbReference type="NCBI Taxonomy" id="97028"/>
    <lineage>
        <taxon>Eukaryota</taxon>
        <taxon>Viridiplantae</taxon>
        <taxon>Streptophyta</taxon>
        <taxon>Embryophyta</taxon>
        <taxon>Tracheophyta</taxon>
        <taxon>Spermatophyta</taxon>
        <taxon>Magnoliopsida</taxon>
        <taxon>eudicotyledons</taxon>
        <taxon>Gunneridae</taxon>
        <taxon>Pentapetalae</taxon>
        <taxon>rosids</taxon>
        <taxon>fabids</taxon>
        <taxon>Fabales</taxon>
        <taxon>Fabaceae</taxon>
        <taxon>Papilionoideae</taxon>
        <taxon>50 kb inversion clade</taxon>
        <taxon>NPAAA clade</taxon>
        <taxon>Hologalegina</taxon>
        <taxon>IRL clade</taxon>
        <taxon>Trifolieae</taxon>
        <taxon>Trifolium</taxon>
    </lineage>
</organism>
<evidence type="ECO:0000256" key="1">
    <source>
        <dbReference type="SAM" id="MobiDB-lite"/>
    </source>
</evidence>
<name>A0A392RVM1_9FABA</name>
<protein>
    <submittedName>
        <fullName evidence="2">Uncharacterized protein</fullName>
    </submittedName>
</protein>
<comment type="caution">
    <text evidence="2">The sequence shown here is derived from an EMBL/GenBank/DDBJ whole genome shotgun (WGS) entry which is preliminary data.</text>
</comment>
<feature type="region of interest" description="Disordered" evidence="1">
    <location>
        <begin position="1"/>
        <end position="31"/>
    </location>
</feature>